<evidence type="ECO:0000313" key="2">
    <source>
        <dbReference type="Proteomes" id="UP000237105"/>
    </source>
</evidence>
<evidence type="ECO:0000313" key="1">
    <source>
        <dbReference type="EMBL" id="PON64958.1"/>
    </source>
</evidence>
<name>A0A2P5CVA4_PARAD</name>
<gene>
    <name evidence="1" type="ORF">PanWU01x14_121350</name>
</gene>
<sequence length="362" mass="41403">FNPRVWLDFSDPKWDRARNQLQGLVNHCLDPSLQRRRSGLSSYREQIGHYHSDVSLRVRTRPASRKLQIRSHPDHAKIDHPLARVCFPLTLRVVKTFLRDGLLPIGGFRPCLPLALRVAKSVPSGVRWLAFGLRTPFSFVRLLGSSKSVLLHDSIHRVRSFSSLLFARFLGSSASDVSPIVRAFSRSAGKFLFAQQFTLRTFSRVIDGRRESQSASFFEVVDERRESQSASFFEVCWQIFVCTAVYSSHIFSGRGQVTSLFFARFLGSSTSDVSPRVRAFSRSAGKFLFAQQFILRTFSRVIDERCESQSASFFEFTLRTFSRVVDGRRESQSASFFEVYWQVFVCTAVYSSHVFSGRRRAT</sequence>
<organism evidence="1 2">
    <name type="scientific">Parasponia andersonii</name>
    <name type="common">Sponia andersonii</name>
    <dbReference type="NCBI Taxonomy" id="3476"/>
    <lineage>
        <taxon>Eukaryota</taxon>
        <taxon>Viridiplantae</taxon>
        <taxon>Streptophyta</taxon>
        <taxon>Embryophyta</taxon>
        <taxon>Tracheophyta</taxon>
        <taxon>Spermatophyta</taxon>
        <taxon>Magnoliopsida</taxon>
        <taxon>eudicotyledons</taxon>
        <taxon>Gunneridae</taxon>
        <taxon>Pentapetalae</taxon>
        <taxon>rosids</taxon>
        <taxon>fabids</taxon>
        <taxon>Rosales</taxon>
        <taxon>Cannabaceae</taxon>
        <taxon>Parasponia</taxon>
    </lineage>
</organism>
<dbReference type="EMBL" id="JXTB01000092">
    <property type="protein sequence ID" value="PON64958.1"/>
    <property type="molecule type" value="Genomic_DNA"/>
</dbReference>
<dbReference type="AlphaFoldDB" id="A0A2P5CVA4"/>
<keyword evidence="2" id="KW-1185">Reference proteome</keyword>
<comment type="caution">
    <text evidence="1">The sequence shown here is derived from an EMBL/GenBank/DDBJ whole genome shotgun (WGS) entry which is preliminary data.</text>
</comment>
<proteinExistence type="predicted"/>
<feature type="non-terminal residue" evidence="1">
    <location>
        <position position="1"/>
    </location>
</feature>
<reference evidence="2" key="1">
    <citation type="submission" date="2016-06" db="EMBL/GenBank/DDBJ databases">
        <title>Parallel loss of symbiosis genes in relatives of nitrogen-fixing non-legume Parasponia.</title>
        <authorList>
            <person name="Van Velzen R."/>
            <person name="Holmer R."/>
            <person name="Bu F."/>
            <person name="Rutten L."/>
            <person name="Van Zeijl A."/>
            <person name="Liu W."/>
            <person name="Santuari L."/>
            <person name="Cao Q."/>
            <person name="Sharma T."/>
            <person name="Shen D."/>
            <person name="Roswanjaya Y."/>
            <person name="Wardhani T."/>
            <person name="Kalhor M.S."/>
            <person name="Jansen J."/>
            <person name="Van den Hoogen J."/>
            <person name="Gungor B."/>
            <person name="Hartog M."/>
            <person name="Hontelez J."/>
            <person name="Verver J."/>
            <person name="Yang W.-C."/>
            <person name="Schijlen E."/>
            <person name="Repin R."/>
            <person name="Schilthuizen M."/>
            <person name="Schranz E."/>
            <person name="Heidstra R."/>
            <person name="Miyata K."/>
            <person name="Fedorova E."/>
            <person name="Kohlen W."/>
            <person name="Bisseling T."/>
            <person name="Smit S."/>
            <person name="Geurts R."/>
        </authorList>
    </citation>
    <scope>NUCLEOTIDE SEQUENCE [LARGE SCALE GENOMIC DNA]</scope>
    <source>
        <strain evidence="2">cv. WU1-14</strain>
    </source>
</reference>
<dbReference type="Proteomes" id="UP000237105">
    <property type="component" value="Unassembled WGS sequence"/>
</dbReference>
<protein>
    <submittedName>
        <fullName evidence="1">Uncharacterized protein</fullName>
    </submittedName>
</protein>
<accession>A0A2P5CVA4</accession>